<dbReference type="SFLD" id="SFLDS00029">
    <property type="entry name" value="Radical_SAM"/>
    <property type="match status" value="1"/>
</dbReference>
<feature type="non-terminal residue" evidence="4">
    <location>
        <position position="211"/>
    </location>
</feature>
<dbReference type="InterPro" id="IPR005840">
    <property type="entry name" value="Ribosomal_uS12_MeSTrfase_RimO"/>
</dbReference>
<evidence type="ECO:0000313" key="4">
    <source>
        <dbReference type="EMBL" id="HHI97833.1"/>
    </source>
</evidence>
<dbReference type="PROSITE" id="PS51918">
    <property type="entry name" value="RADICAL_SAM"/>
    <property type="match status" value="1"/>
</dbReference>
<dbReference type="GO" id="GO:0046872">
    <property type="term" value="F:metal ion binding"/>
    <property type="evidence" value="ECO:0007669"/>
    <property type="project" value="UniProtKB-KW"/>
</dbReference>
<protein>
    <submittedName>
        <fullName evidence="4">tRNA (N(6)-L-threonylcarbamoyladenosine(37)-C(2))-methylthiotransferase MtaB</fullName>
    </submittedName>
</protein>
<dbReference type="InterPro" id="IPR038135">
    <property type="entry name" value="Methylthiotransferase_N_sf"/>
</dbReference>
<dbReference type="InterPro" id="IPR007197">
    <property type="entry name" value="rSAM"/>
</dbReference>
<dbReference type="GO" id="GO:0051539">
    <property type="term" value="F:4 iron, 4 sulfur cluster binding"/>
    <property type="evidence" value="ECO:0007669"/>
    <property type="project" value="UniProtKB-KW"/>
</dbReference>
<dbReference type="PANTHER" id="PTHR43837">
    <property type="entry name" value="RIBOSOMAL PROTEIN S12 METHYLTHIOTRANSFERASE RIMO"/>
    <property type="match status" value="1"/>
</dbReference>
<dbReference type="InterPro" id="IPR058240">
    <property type="entry name" value="rSAM_sf"/>
</dbReference>
<feature type="domain" description="MTTase N-terminal" evidence="2">
    <location>
        <begin position="2"/>
        <end position="114"/>
    </location>
</feature>
<dbReference type="Proteomes" id="UP000886101">
    <property type="component" value="Unassembled WGS sequence"/>
</dbReference>
<sequence>MKKIAAATLGCKVNQVETASLIEAFQAKGYEIVPFKDQADVYLVNTCAVTAKAAYESRQLLRRALKKNPLLVVATGCYAQIAPEEIKEKVEAPVLIVGQAYKARIPEIIESLALPLEETRIVLSEVRGLKVCEPFPLSRFPEHKRAFLRVQDGCSLFCTYCVVPYARGPSRSLPLATIKAQVERFLAAGHLEIVVTGIHLGSWGKDLTPPR</sequence>
<feature type="domain" description="Radical SAM core" evidence="3">
    <location>
        <begin position="140"/>
        <end position="211"/>
    </location>
</feature>
<proteinExistence type="predicted"/>
<dbReference type="Pfam" id="PF00919">
    <property type="entry name" value="UPF0004"/>
    <property type="match status" value="1"/>
</dbReference>
<evidence type="ECO:0000259" key="3">
    <source>
        <dbReference type="PROSITE" id="PS51918"/>
    </source>
</evidence>
<dbReference type="InterPro" id="IPR023404">
    <property type="entry name" value="rSAM_horseshoe"/>
</dbReference>
<dbReference type="GO" id="GO:0005829">
    <property type="term" value="C:cytosol"/>
    <property type="evidence" value="ECO:0007669"/>
    <property type="project" value="TreeGrafter"/>
</dbReference>
<evidence type="ECO:0000259" key="2">
    <source>
        <dbReference type="PROSITE" id="PS51449"/>
    </source>
</evidence>
<dbReference type="SUPFAM" id="SSF102114">
    <property type="entry name" value="Radical SAM enzymes"/>
    <property type="match status" value="1"/>
</dbReference>
<comment type="cofactor">
    <cofactor evidence="1">
        <name>[4Fe-4S] cluster</name>
        <dbReference type="ChEBI" id="CHEBI:49883"/>
    </cofactor>
</comment>
<accession>A0A7V5P0Y5</accession>
<dbReference type="EMBL" id="DROK01000244">
    <property type="protein sequence ID" value="HHI97833.1"/>
    <property type="molecule type" value="Genomic_DNA"/>
</dbReference>
<comment type="caution">
    <text evidence="4">The sequence shown here is derived from an EMBL/GenBank/DDBJ whole genome shotgun (WGS) entry which is preliminary data.</text>
</comment>
<reference evidence="4" key="1">
    <citation type="journal article" date="2020" name="mSystems">
        <title>Genome- and Community-Level Interaction Insights into Carbon Utilization and Element Cycling Functions of Hydrothermarchaeota in Hydrothermal Sediment.</title>
        <authorList>
            <person name="Zhou Z."/>
            <person name="Liu Y."/>
            <person name="Xu W."/>
            <person name="Pan J."/>
            <person name="Luo Z.H."/>
            <person name="Li M."/>
        </authorList>
    </citation>
    <scope>NUCLEOTIDE SEQUENCE [LARGE SCALE GENOMIC DNA]</scope>
    <source>
        <strain evidence="4">HyVt-533</strain>
    </source>
</reference>
<dbReference type="InterPro" id="IPR020612">
    <property type="entry name" value="Methylthiotransferase_CS"/>
</dbReference>
<organism evidence="4">
    <name type="scientific">Thermodesulfatator atlanticus</name>
    <dbReference type="NCBI Taxonomy" id="501497"/>
    <lineage>
        <taxon>Bacteria</taxon>
        <taxon>Pseudomonadati</taxon>
        <taxon>Thermodesulfobacteriota</taxon>
        <taxon>Thermodesulfobacteria</taxon>
        <taxon>Thermodesulfobacteriales</taxon>
        <taxon>Thermodesulfatatoraceae</taxon>
        <taxon>Thermodesulfatator</taxon>
    </lineage>
</organism>
<name>A0A7V5P0Y5_9BACT</name>
<dbReference type="AlphaFoldDB" id="A0A7V5P0Y5"/>
<dbReference type="PANTHER" id="PTHR43837:SF1">
    <property type="entry name" value="RIBOSOMAL PROTEIN US12 METHYLTHIOTRANSFERASE RIMO"/>
    <property type="match status" value="1"/>
</dbReference>
<dbReference type="GO" id="GO:0035599">
    <property type="term" value="F:aspartic acid methylthiotransferase activity"/>
    <property type="evidence" value="ECO:0007669"/>
    <property type="project" value="TreeGrafter"/>
</dbReference>
<evidence type="ECO:0000256" key="1">
    <source>
        <dbReference type="ARBA" id="ARBA00001966"/>
    </source>
</evidence>
<dbReference type="Gene3D" id="3.80.30.20">
    <property type="entry name" value="tm_1862 like domain"/>
    <property type="match status" value="1"/>
</dbReference>
<gene>
    <name evidence="4" type="ORF">ENJ96_08260</name>
</gene>
<dbReference type="PROSITE" id="PS01278">
    <property type="entry name" value="MTTASE_RADICAL"/>
    <property type="match status" value="1"/>
</dbReference>
<dbReference type="InterPro" id="IPR013848">
    <property type="entry name" value="Methylthiotransferase_N"/>
</dbReference>
<dbReference type="PROSITE" id="PS51449">
    <property type="entry name" value="MTTASE_N"/>
    <property type="match status" value="1"/>
</dbReference>
<dbReference type="Gene3D" id="3.40.50.12160">
    <property type="entry name" value="Methylthiotransferase, N-terminal domain"/>
    <property type="match status" value="1"/>
</dbReference>